<dbReference type="Gene3D" id="3.40.630.60">
    <property type="match status" value="1"/>
</dbReference>
<comment type="similarity">
    <text evidence="2">Belongs to the ODC antizyme family.</text>
</comment>
<evidence type="ECO:0000313" key="7">
    <source>
        <dbReference type="Proteomes" id="UP001174694"/>
    </source>
</evidence>
<dbReference type="Pfam" id="PF02100">
    <property type="entry name" value="ODC_AZ"/>
    <property type="match status" value="1"/>
</dbReference>
<keyword evidence="5" id="KW-0688">Ribosomal frameshifting</keyword>
<dbReference type="GO" id="GO:0008073">
    <property type="term" value="F:ornithine decarboxylase inhibitor activity"/>
    <property type="evidence" value="ECO:0007669"/>
    <property type="project" value="InterPro"/>
</dbReference>
<name>A0AA38RHC0_9PEZI</name>
<evidence type="ECO:0000256" key="4">
    <source>
        <dbReference type="ARBA" id="ARBA00017712"/>
    </source>
</evidence>
<gene>
    <name evidence="6" type="ORF">NKR23_g7679</name>
</gene>
<dbReference type="GO" id="GO:0045732">
    <property type="term" value="P:positive regulation of protein catabolic process"/>
    <property type="evidence" value="ECO:0007669"/>
    <property type="project" value="TreeGrafter"/>
</dbReference>
<sequence>MRAVFLGERNTVAHGSGLTGVHHSANASNGCFASYNKQNGQLGTPPDESPPRILHLRGRGVRGSASFTDTVTAWLEVWDYAGSTSFRAFIVGQSGQKSLFAFFDANVLSGDLKQALVALIELADSALACSQLVICMDRSVSEEAARTLKKGLQWAGFSPTTLDYWADGLDVTSRKWLFMGMEI</sequence>
<dbReference type="GO" id="GO:0005737">
    <property type="term" value="C:cytoplasm"/>
    <property type="evidence" value="ECO:0007669"/>
    <property type="project" value="TreeGrafter"/>
</dbReference>
<evidence type="ECO:0000256" key="2">
    <source>
        <dbReference type="ARBA" id="ARBA00008796"/>
    </source>
</evidence>
<accession>A0AA38RHC0</accession>
<dbReference type="GO" id="GO:0005634">
    <property type="term" value="C:nucleus"/>
    <property type="evidence" value="ECO:0007669"/>
    <property type="project" value="TreeGrafter"/>
</dbReference>
<dbReference type="PANTHER" id="PTHR10279">
    <property type="entry name" value="ORNITHINE DECARBOXYLASE ANTIZYME"/>
    <property type="match status" value="1"/>
</dbReference>
<comment type="function">
    <text evidence="1">Ornithine decarboxylase (ODC) antizyme protein that negatively regulates ODC activity and intracellular polyamine biosynthesis in response to increased intracellular polyamine levels. Binds to ODC monomers, inhibiting the assembly of the functional ODC homodimer, and targets the monomers for ubiquitin-independent proteolytic destruction by the 26S proteasome.</text>
</comment>
<dbReference type="SUPFAM" id="SSF55729">
    <property type="entry name" value="Acyl-CoA N-acyltransferases (Nat)"/>
    <property type="match status" value="1"/>
</dbReference>
<keyword evidence="7" id="KW-1185">Reference proteome</keyword>
<comment type="subunit">
    <text evidence="3">Interacts with ODC and thereby sterically blocks ODC homodimerization.</text>
</comment>
<protein>
    <recommendedName>
        <fullName evidence="4">Ornithine decarboxylase antizyme</fullName>
    </recommendedName>
</protein>
<evidence type="ECO:0000256" key="3">
    <source>
        <dbReference type="ARBA" id="ARBA00011486"/>
    </source>
</evidence>
<evidence type="ECO:0000256" key="1">
    <source>
        <dbReference type="ARBA" id="ARBA00002307"/>
    </source>
</evidence>
<dbReference type="InterPro" id="IPR002993">
    <property type="entry name" value="ODC_AZ"/>
</dbReference>
<dbReference type="PANTHER" id="PTHR10279:SF10">
    <property type="entry name" value="ORNITHINE DECARBOXYLASE ANTIZYME"/>
    <property type="match status" value="1"/>
</dbReference>
<dbReference type="AlphaFoldDB" id="A0AA38RHC0"/>
<dbReference type="InterPro" id="IPR016181">
    <property type="entry name" value="Acyl_CoA_acyltransferase"/>
</dbReference>
<organism evidence="6 7">
    <name type="scientific">Pleurostoma richardsiae</name>
    <dbReference type="NCBI Taxonomy" id="41990"/>
    <lineage>
        <taxon>Eukaryota</taxon>
        <taxon>Fungi</taxon>
        <taxon>Dikarya</taxon>
        <taxon>Ascomycota</taxon>
        <taxon>Pezizomycotina</taxon>
        <taxon>Sordariomycetes</taxon>
        <taxon>Sordariomycetidae</taxon>
        <taxon>Calosphaeriales</taxon>
        <taxon>Pleurostomataceae</taxon>
        <taxon>Pleurostoma</taxon>
    </lineage>
</organism>
<dbReference type="EMBL" id="JANBVO010000025">
    <property type="protein sequence ID" value="KAJ9141716.1"/>
    <property type="molecule type" value="Genomic_DNA"/>
</dbReference>
<comment type="caution">
    <text evidence="6">The sequence shown here is derived from an EMBL/GenBank/DDBJ whole genome shotgun (WGS) entry which is preliminary data.</text>
</comment>
<proteinExistence type="inferred from homology"/>
<dbReference type="GO" id="GO:0075523">
    <property type="term" value="P:viral translational frameshifting"/>
    <property type="evidence" value="ECO:0007669"/>
    <property type="project" value="UniProtKB-KW"/>
</dbReference>
<dbReference type="Proteomes" id="UP001174694">
    <property type="component" value="Unassembled WGS sequence"/>
</dbReference>
<evidence type="ECO:0000313" key="6">
    <source>
        <dbReference type="EMBL" id="KAJ9141716.1"/>
    </source>
</evidence>
<reference evidence="6" key="1">
    <citation type="submission" date="2022-07" db="EMBL/GenBank/DDBJ databases">
        <title>Fungi with potential for degradation of polypropylene.</title>
        <authorList>
            <person name="Gostincar C."/>
        </authorList>
    </citation>
    <scope>NUCLEOTIDE SEQUENCE</scope>
    <source>
        <strain evidence="6">EXF-13308</strain>
    </source>
</reference>
<evidence type="ECO:0000256" key="5">
    <source>
        <dbReference type="ARBA" id="ARBA00022758"/>
    </source>
</evidence>
<dbReference type="InterPro" id="IPR038581">
    <property type="entry name" value="ODC_AZ_sf"/>
</dbReference>